<evidence type="ECO:0000256" key="1">
    <source>
        <dbReference type="SAM" id="Phobius"/>
    </source>
</evidence>
<dbReference type="EMBL" id="GGFL01013046">
    <property type="protein sequence ID" value="MBW77224.1"/>
    <property type="molecule type" value="Transcribed_RNA"/>
</dbReference>
<evidence type="ECO:0000313" key="2">
    <source>
        <dbReference type="EMBL" id="MBW77224.1"/>
    </source>
</evidence>
<protein>
    <submittedName>
        <fullName evidence="2">Putative secreted protein</fullName>
    </submittedName>
</protein>
<keyword evidence="1" id="KW-0812">Transmembrane</keyword>
<dbReference type="AlphaFoldDB" id="A0A2M4DI29"/>
<keyword evidence="1" id="KW-1133">Transmembrane helix</keyword>
<name>A0A2M4DI29_ANODA</name>
<proteinExistence type="predicted"/>
<feature type="transmembrane region" description="Helical" evidence="1">
    <location>
        <begin position="6"/>
        <end position="27"/>
    </location>
</feature>
<reference evidence="2" key="1">
    <citation type="submission" date="2018-01" db="EMBL/GenBank/DDBJ databases">
        <title>An insight into the sialome of Amazonian anophelines.</title>
        <authorList>
            <person name="Ribeiro J.M."/>
            <person name="Scarpassa V."/>
            <person name="Calvo E."/>
        </authorList>
    </citation>
    <scope>NUCLEOTIDE SEQUENCE</scope>
</reference>
<accession>A0A2M4DI29</accession>
<keyword evidence="1" id="KW-0472">Membrane</keyword>
<sequence>MNSLSLSMFFCFVCCDFAFFSLVFEIVNTLRYRFGDIRYISYTRLLIQRAVCIFTEMLARSTTPQCFFFSNCRDTLQQALSVFRTG</sequence>
<organism evidence="2">
    <name type="scientific">Anopheles darlingi</name>
    <name type="common">Mosquito</name>
    <dbReference type="NCBI Taxonomy" id="43151"/>
    <lineage>
        <taxon>Eukaryota</taxon>
        <taxon>Metazoa</taxon>
        <taxon>Ecdysozoa</taxon>
        <taxon>Arthropoda</taxon>
        <taxon>Hexapoda</taxon>
        <taxon>Insecta</taxon>
        <taxon>Pterygota</taxon>
        <taxon>Neoptera</taxon>
        <taxon>Endopterygota</taxon>
        <taxon>Diptera</taxon>
        <taxon>Nematocera</taxon>
        <taxon>Culicoidea</taxon>
        <taxon>Culicidae</taxon>
        <taxon>Anophelinae</taxon>
        <taxon>Anopheles</taxon>
    </lineage>
</organism>